<feature type="compositionally biased region" description="Basic and acidic residues" evidence="1">
    <location>
        <begin position="25"/>
        <end position="43"/>
    </location>
</feature>
<reference evidence="2" key="1">
    <citation type="submission" date="2023-06" db="EMBL/GenBank/DDBJ databases">
        <authorList>
            <person name="Kurt Z."/>
        </authorList>
    </citation>
    <scope>NUCLEOTIDE SEQUENCE</scope>
</reference>
<evidence type="ECO:0000313" key="2">
    <source>
        <dbReference type="EMBL" id="CAI9960452.1"/>
    </source>
</evidence>
<protein>
    <submittedName>
        <fullName evidence="2">Uncharacterized protein</fullName>
    </submittedName>
</protein>
<evidence type="ECO:0000313" key="3">
    <source>
        <dbReference type="EMBL" id="CAL5983869.1"/>
    </source>
</evidence>
<organism evidence="2">
    <name type="scientific">Hexamita inflata</name>
    <dbReference type="NCBI Taxonomy" id="28002"/>
    <lineage>
        <taxon>Eukaryota</taxon>
        <taxon>Metamonada</taxon>
        <taxon>Diplomonadida</taxon>
        <taxon>Hexamitidae</taxon>
        <taxon>Hexamitinae</taxon>
        <taxon>Hexamita</taxon>
    </lineage>
</organism>
<dbReference type="EMBL" id="CAXDID020000016">
    <property type="protein sequence ID" value="CAL5983869.1"/>
    <property type="molecule type" value="Genomic_DNA"/>
</dbReference>
<dbReference type="AlphaFoldDB" id="A0AA86QTF6"/>
<reference evidence="3 4" key="2">
    <citation type="submission" date="2024-07" db="EMBL/GenBank/DDBJ databases">
        <authorList>
            <person name="Akdeniz Z."/>
        </authorList>
    </citation>
    <scope>NUCLEOTIDE SEQUENCE [LARGE SCALE GENOMIC DNA]</scope>
</reference>
<keyword evidence="4" id="KW-1185">Reference proteome</keyword>
<feature type="region of interest" description="Disordered" evidence="1">
    <location>
        <begin position="24"/>
        <end position="68"/>
    </location>
</feature>
<feature type="compositionally biased region" description="Basic residues" evidence="1">
    <location>
        <begin position="525"/>
        <end position="534"/>
    </location>
</feature>
<evidence type="ECO:0000313" key="4">
    <source>
        <dbReference type="Proteomes" id="UP001642409"/>
    </source>
</evidence>
<comment type="caution">
    <text evidence="2">The sequence shown here is derived from an EMBL/GenBank/DDBJ whole genome shotgun (WGS) entry which is preliminary data.</text>
</comment>
<proteinExistence type="predicted"/>
<dbReference type="EMBL" id="CATOUU010000931">
    <property type="protein sequence ID" value="CAI9960452.1"/>
    <property type="molecule type" value="Genomic_DNA"/>
</dbReference>
<feature type="region of interest" description="Disordered" evidence="1">
    <location>
        <begin position="486"/>
        <end position="536"/>
    </location>
</feature>
<feature type="compositionally biased region" description="Polar residues" evidence="1">
    <location>
        <begin position="45"/>
        <end position="68"/>
    </location>
</feature>
<dbReference type="Proteomes" id="UP001642409">
    <property type="component" value="Unassembled WGS sequence"/>
</dbReference>
<evidence type="ECO:0000256" key="1">
    <source>
        <dbReference type="SAM" id="MobiDB-lite"/>
    </source>
</evidence>
<gene>
    <name evidence="2" type="ORF">HINF_LOCUS48097</name>
    <name evidence="3" type="ORF">HINF_LOCUS7831</name>
</gene>
<sequence length="635" mass="73187">MSNNETIRQQSSGYQNRNAAYIQKMSEKSRRMKEIQQEEESKKQLTQGFSSHCSGANAPLKTSSRIPNINGYQDVTQEIDPNEMRRYRNVPNQKMKYTESQEITPSLIAGKFSNNSQQRNQTISQYQNQIQYNKQQYVDYGDDNYFSGYDEAHQSIALSSIRPGQFSVQQNNTELQIQDEVYENEQCNQNNDIEIIDELITTAKDLSEIAGTNIIQQSNEQCLLQQSGTQGKTIQDVQSSQIPIDYSTCKEDGTFGLESLNDLVNENEEITRNIQMLKEKHSLDDENEMNMINIRESGVSQKLAPNFIPESLFRLIDEMDELRFENPSTSQTSESISQQKKTEFVIQEEEELLEAQNSFKPKYSFKQNVQKRTEFIIEDEEMQEEQSFKPNKKTDFVINEEEEYIEVDTFKQPNKQQDFLETITHPALNDEINDNDVFTSSQKPKDTLRDKFIMTKEDFSRTINQELNVIPLDKQVLPKSNFLEGLQQCEAPPPKPTKRKIAKQQEPQEEDQLPIPASPAETDKKKTKRIKRKKVQADDRAENLMMSLKTNGSSIEQLITRIMKLNEEQRIQIMQVLNKVENGEVEAIQDMQMLTGAKNDDEFMESVRKVNKKVLKPGQSSAVVAKPVGLPRPGK</sequence>
<accession>A0AA86QTF6</accession>
<name>A0AA86QTF6_9EUKA</name>